<name>A0A841FDM3_9ACTN</name>
<comment type="caution">
    <text evidence="2">The sequence shown here is derived from an EMBL/GenBank/DDBJ whole genome shotgun (WGS) entry which is preliminary data.</text>
</comment>
<feature type="compositionally biased region" description="Pro residues" evidence="1">
    <location>
        <begin position="684"/>
        <end position="697"/>
    </location>
</feature>
<dbReference type="Proteomes" id="UP000548476">
    <property type="component" value="Unassembled WGS sequence"/>
</dbReference>
<dbReference type="RefSeq" id="WP_184786763.1">
    <property type="nucleotide sequence ID" value="NZ_BONT01000013.1"/>
</dbReference>
<sequence>MSLLDDLQNIDLGDILDARAGISASVSGGEVQVIIDGGAVTSALGPLGEQVTAVLDALDDPAGLMAPLMTVLTELLRGLGDTELPVAELARAIAEGTGVVVSFIGGFAENPIGAAGVLGTALPEAFGTLNRLADGYQLAGVDAFGAFDALTARAEAGITDPAELIRLIIDVLAPFPREALEALREGASAVLGAVAGISLPATRTVGITARLDAVAVAAATGDAAAVARAITELDRVRAQAIDAVRADLAAVTAAIDRIPVLDLAGAIGTAGQALAGAEKTVLELFDDWRGDIATIRGFIEAIDPAAAIAQLDPLVDSLEAFLRENFEAPIAGIATAVAGQIHALFAHIPVRPVRETIRTALHDAAQAVEDTDLDAPAEQIRAVLRDLRDLVGQADLGEQIQDALGEATGALTGAVDGVIAAMEQVKAAIDLIAEPAAEILDRAVAAVHAFADAVGVVAGAVDSLDLTAAADEVIAKIREIREAVEGAISEVPLPEPVRPLITQLVEQLEALDLDGDLAGNPIMKPMLDVVASLQLSDTLGGIVHEGLNALREAVANLVPARLIADIEAEIGAALDVVTGFDPASLLGEAGGFIDGIAEQVESLDLEAVGAAAHAPFAELLAGWDRLRPSVLLEPVITAYRDALDAIPMPEPQEAAATVGAQVNTAADKAGRAATAPLAEVVPGAEPPPAQSPAPRRPTVPTETELADLRPGDVIRLFGYLPAKLREALAALDAGPAGQALDALDALIGGLARDLRAAAVELAAVENRIDAGLDALVAPLAAAHVRAQVALQANLSGAELTVSLNGVNRSGPAAFRAEMSVHTGEARGRVARTGSRHAPISAKLNTIAAGLETSPLADLTGGVDALLAALDPEPLAVEVDELVYAIVQLAPVLFEAVGPAVTSAVERAKALFGALNPTALAQRILLAAVRALQEELAVFDPAVLAAELDEVHQAVRATVAAYDPAILATELIGVRDELATALRGLDPAALLGDLGGLTTLIERAADAVPTDILSGFPDQLTALDEAFGAVDFDAVLASVAELGPELLEAFAHALDGVRNEIVALLESLRYATASIEAHAEVST</sequence>
<proteinExistence type="predicted"/>
<gene>
    <name evidence="2" type="ORF">HNR73_001764</name>
</gene>
<accession>A0A841FDM3</accession>
<dbReference type="EMBL" id="JACHGT010000003">
    <property type="protein sequence ID" value="MBB6033914.1"/>
    <property type="molecule type" value="Genomic_DNA"/>
</dbReference>
<organism evidence="2 3">
    <name type="scientific">Phytomonospora endophytica</name>
    <dbReference type="NCBI Taxonomy" id="714109"/>
    <lineage>
        <taxon>Bacteria</taxon>
        <taxon>Bacillati</taxon>
        <taxon>Actinomycetota</taxon>
        <taxon>Actinomycetes</taxon>
        <taxon>Micromonosporales</taxon>
        <taxon>Micromonosporaceae</taxon>
        <taxon>Phytomonospora</taxon>
    </lineage>
</organism>
<protein>
    <submittedName>
        <fullName evidence="2">Uncharacterized protein</fullName>
    </submittedName>
</protein>
<feature type="region of interest" description="Disordered" evidence="1">
    <location>
        <begin position="681"/>
        <end position="703"/>
    </location>
</feature>
<reference evidence="2 3" key="1">
    <citation type="submission" date="2020-08" db="EMBL/GenBank/DDBJ databases">
        <title>Genomic Encyclopedia of Type Strains, Phase IV (KMG-IV): sequencing the most valuable type-strain genomes for metagenomic binning, comparative biology and taxonomic classification.</title>
        <authorList>
            <person name="Goeker M."/>
        </authorList>
    </citation>
    <scope>NUCLEOTIDE SEQUENCE [LARGE SCALE GENOMIC DNA]</scope>
    <source>
        <strain evidence="2 3">YIM 65646</strain>
    </source>
</reference>
<keyword evidence="3" id="KW-1185">Reference proteome</keyword>
<evidence type="ECO:0000256" key="1">
    <source>
        <dbReference type="SAM" id="MobiDB-lite"/>
    </source>
</evidence>
<dbReference type="AlphaFoldDB" id="A0A841FDM3"/>
<evidence type="ECO:0000313" key="2">
    <source>
        <dbReference type="EMBL" id="MBB6033914.1"/>
    </source>
</evidence>
<evidence type="ECO:0000313" key="3">
    <source>
        <dbReference type="Proteomes" id="UP000548476"/>
    </source>
</evidence>